<gene>
    <name evidence="1" type="ordered locus">Caul_4119</name>
</gene>
<evidence type="ECO:0000313" key="1">
    <source>
        <dbReference type="EMBL" id="ABZ73243.1"/>
    </source>
</evidence>
<dbReference type="Gene3D" id="2.150.10.10">
    <property type="entry name" value="Serralysin-like metalloprotease, C-terminal"/>
    <property type="match status" value="1"/>
</dbReference>
<reference evidence="1" key="1">
    <citation type="submission" date="2008-01" db="EMBL/GenBank/DDBJ databases">
        <title>Complete sequence of chromosome of Caulobacter sp. K31.</title>
        <authorList>
            <consortium name="US DOE Joint Genome Institute"/>
            <person name="Copeland A."/>
            <person name="Lucas S."/>
            <person name="Lapidus A."/>
            <person name="Barry K."/>
            <person name="Glavina del Rio T."/>
            <person name="Dalin E."/>
            <person name="Tice H."/>
            <person name="Pitluck S."/>
            <person name="Bruce D."/>
            <person name="Goodwin L."/>
            <person name="Thompson L.S."/>
            <person name="Brettin T."/>
            <person name="Detter J.C."/>
            <person name="Han C."/>
            <person name="Schmutz J."/>
            <person name="Larimer F."/>
            <person name="Land M."/>
            <person name="Hauser L."/>
            <person name="Kyrpides N."/>
            <person name="Kim E."/>
            <person name="Stephens C."/>
            <person name="Richardson P."/>
        </authorList>
    </citation>
    <scope>NUCLEOTIDE SEQUENCE [LARGE SCALE GENOMIC DNA]</scope>
    <source>
        <strain evidence="1">K31</strain>
    </source>
</reference>
<dbReference type="AlphaFoldDB" id="B0SXN1"/>
<protein>
    <recommendedName>
        <fullName evidence="2">Hemolysin-type calcium-binding region</fullName>
    </recommendedName>
</protein>
<accession>B0SXN1</accession>
<dbReference type="InterPro" id="IPR011049">
    <property type="entry name" value="Serralysin-like_metalloprot_C"/>
</dbReference>
<evidence type="ECO:0008006" key="2">
    <source>
        <dbReference type="Google" id="ProtNLM"/>
    </source>
</evidence>
<dbReference type="KEGG" id="cak:Caul_4119"/>
<dbReference type="HOGENOM" id="CLU_1944856_0_0_5"/>
<sequence>MATITGTSGNDNLSGTSGGDVFLPGAGTNYMLGKAGNDAFVVRLADLESGAKNTIYDFGGAGGYTAGNNDFLALTGFSAGGSLVGVQDSSVVANLAYYTFHDNASGHDFIIAITSTNGKHLAAGDFNFY</sequence>
<dbReference type="OrthoDB" id="7502223at2"/>
<organism evidence="1">
    <name type="scientific">Caulobacter sp. (strain K31)</name>
    <dbReference type="NCBI Taxonomy" id="366602"/>
    <lineage>
        <taxon>Bacteria</taxon>
        <taxon>Pseudomonadati</taxon>
        <taxon>Pseudomonadota</taxon>
        <taxon>Alphaproteobacteria</taxon>
        <taxon>Caulobacterales</taxon>
        <taxon>Caulobacteraceae</taxon>
        <taxon>Caulobacter</taxon>
    </lineage>
</organism>
<name>B0SXN1_CAUSK</name>
<proteinExistence type="predicted"/>
<dbReference type="SUPFAM" id="SSF51120">
    <property type="entry name" value="beta-Roll"/>
    <property type="match status" value="1"/>
</dbReference>
<dbReference type="EMBL" id="CP000927">
    <property type="protein sequence ID" value="ABZ73243.1"/>
    <property type="molecule type" value="Genomic_DNA"/>
</dbReference>